<evidence type="ECO:0000313" key="2">
    <source>
        <dbReference type="Proteomes" id="UP000182241"/>
    </source>
</evidence>
<dbReference type="RefSeq" id="WP_175546295.1">
    <property type="nucleotide sequence ID" value="NZ_CBDRGN010000001.1"/>
</dbReference>
<dbReference type="STRING" id="57704.SAMN04489793_2686"/>
<keyword evidence="2" id="KW-1185">Reference proteome</keyword>
<dbReference type="Gene3D" id="3.30.429.10">
    <property type="entry name" value="Macrophage Migration Inhibitory Factor"/>
    <property type="match status" value="1"/>
</dbReference>
<organism evidence="1 2">
    <name type="scientific">Tsukamurella tyrosinosolvens</name>
    <dbReference type="NCBI Taxonomy" id="57704"/>
    <lineage>
        <taxon>Bacteria</taxon>
        <taxon>Bacillati</taxon>
        <taxon>Actinomycetota</taxon>
        <taxon>Actinomycetes</taxon>
        <taxon>Mycobacteriales</taxon>
        <taxon>Tsukamurellaceae</taxon>
        <taxon>Tsukamurella</taxon>
    </lineage>
</organism>
<dbReference type="EMBL" id="FNSA01000003">
    <property type="protein sequence ID" value="SEC59423.1"/>
    <property type="molecule type" value="Genomic_DNA"/>
</dbReference>
<dbReference type="AlphaFoldDB" id="A0A1H4TSE7"/>
<evidence type="ECO:0000313" key="1">
    <source>
        <dbReference type="EMBL" id="SEC59423.1"/>
    </source>
</evidence>
<sequence>MTGNNDNLILTLSSHVESQKHHMPHGRFWMRIIRAHDRNSLSKIIGGTVHVLPTENVYAGAAHSRLVMVELKLPDIGLADVAARADFIARATEIVADLTVEDHSSDDTWVNIMNAPDGGWGIGGRQFRSADLIAAITAAAD</sequence>
<proteinExistence type="predicted"/>
<gene>
    <name evidence="1" type="ORF">SAMN04489793_2686</name>
</gene>
<protein>
    <recommendedName>
        <fullName evidence="3">Tautomerase enzyme</fullName>
    </recommendedName>
</protein>
<evidence type="ECO:0008006" key="3">
    <source>
        <dbReference type="Google" id="ProtNLM"/>
    </source>
</evidence>
<dbReference type="InterPro" id="IPR014347">
    <property type="entry name" value="Tautomerase/MIF_sf"/>
</dbReference>
<accession>A0A1H4TSE7</accession>
<dbReference type="Proteomes" id="UP000182241">
    <property type="component" value="Unassembled WGS sequence"/>
</dbReference>
<name>A0A1H4TSE7_TSUTY</name>
<reference evidence="2" key="1">
    <citation type="submission" date="2016-10" db="EMBL/GenBank/DDBJ databases">
        <authorList>
            <person name="Varghese N."/>
            <person name="Submissions S."/>
        </authorList>
    </citation>
    <scope>NUCLEOTIDE SEQUENCE [LARGE SCALE GENOMIC DNA]</scope>
    <source>
        <strain evidence="2">DSM 44234</strain>
    </source>
</reference>